<name>A0A1M6MAI4_9FIRM</name>
<sequence>MFTYLKLKNFKSFKDVEINLQSKKNEPKSLAIIYGANGSGKSTVARAFLTLKRTMETMQVRDMLKSLLDDKYSPPEDMPFKPEIMLNLIKSKLANNTIEKVIDESKMIDSTGPLILEYGFSIKGNTGSYYIEMDNSNIIRERLEYKLSKNRGCYFDIEEDKIEINDKIFESKEFVDEIKKQLQMYWGKHSFLSILLYEMDEKSATYIDSNLSTNLTDVILEFQSISYSVKKAHDDEKISIHIGDDILGNLEGGVIEKSEEAKLNRVEQLINNFFVTLFDDVNKAYYKKNENKGKISYSLYLSKQIEKHKYDIDFRYESSGTQEILDLLPYLMLAVSGKCVVIDEYGNGIHDLLATKLLRAVTKEMRGQLIITTHNTLLMDQADIKPESLYFIMNDKTFSKSVKCVTEIEERLHPNYNYRNRYFNNELYADGLPKFNEEFDFTELAKLYT</sequence>
<evidence type="ECO:0000313" key="3">
    <source>
        <dbReference type="Proteomes" id="UP000184386"/>
    </source>
</evidence>
<evidence type="ECO:0000259" key="1">
    <source>
        <dbReference type="Pfam" id="PF13304"/>
    </source>
</evidence>
<dbReference type="Proteomes" id="UP000184386">
    <property type="component" value="Unassembled WGS sequence"/>
</dbReference>
<dbReference type="AlphaFoldDB" id="A0A1M6MAI4"/>
<dbReference type="Pfam" id="PF13304">
    <property type="entry name" value="AAA_21"/>
    <property type="match status" value="1"/>
</dbReference>
<organism evidence="2 3">
    <name type="scientific">Anaerocolumna jejuensis DSM 15929</name>
    <dbReference type="NCBI Taxonomy" id="1121322"/>
    <lineage>
        <taxon>Bacteria</taxon>
        <taxon>Bacillati</taxon>
        <taxon>Bacillota</taxon>
        <taxon>Clostridia</taxon>
        <taxon>Lachnospirales</taxon>
        <taxon>Lachnospiraceae</taxon>
        <taxon>Anaerocolumna</taxon>
    </lineage>
</organism>
<dbReference type="InterPro" id="IPR003959">
    <property type="entry name" value="ATPase_AAA_core"/>
</dbReference>
<dbReference type="Gene3D" id="3.40.50.300">
    <property type="entry name" value="P-loop containing nucleotide triphosphate hydrolases"/>
    <property type="match status" value="1"/>
</dbReference>
<dbReference type="GO" id="GO:0016887">
    <property type="term" value="F:ATP hydrolysis activity"/>
    <property type="evidence" value="ECO:0007669"/>
    <property type="project" value="InterPro"/>
</dbReference>
<dbReference type="RefSeq" id="WP_073273384.1">
    <property type="nucleotide sequence ID" value="NZ_FRAC01000007.1"/>
</dbReference>
<dbReference type="SUPFAM" id="SSF52540">
    <property type="entry name" value="P-loop containing nucleoside triphosphate hydrolases"/>
    <property type="match status" value="1"/>
</dbReference>
<dbReference type="STRING" id="1121322.SAMN02745136_00925"/>
<keyword evidence="3" id="KW-1185">Reference proteome</keyword>
<dbReference type="InterPro" id="IPR027417">
    <property type="entry name" value="P-loop_NTPase"/>
</dbReference>
<accession>A0A1M6MAI4</accession>
<feature type="domain" description="ATPase AAA-type core" evidence="1">
    <location>
        <begin position="30"/>
        <end position="380"/>
    </location>
</feature>
<dbReference type="PANTHER" id="PTHR40396">
    <property type="entry name" value="ATPASE-LIKE PROTEIN"/>
    <property type="match status" value="1"/>
</dbReference>
<dbReference type="EMBL" id="FRAC01000007">
    <property type="protein sequence ID" value="SHJ80508.1"/>
    <property type="molecule type" value="Genomic_DNA"/>
</dbReference>
<dbReference type="GO" id="GO:0005524">
    <property type="term" value="F:ATP binding"/>
    <property type="evidence" value="ECO:0007669"/>
    <property type="project" value="InterPro"/>
</dbReference>
<dbReference type="OrthoDB" id="9795626at2"/>
<reference evidence="2 3" key="1">
    <citation type="submission" date="2016-11" db="EMBL/GenBank/DDBJ databases">
        <authorList>
            <person name="Jaros S."/>
            <person name="Januszkiewicz K."/>
            <person name="Wedrychowicz H."/>
        </authorList>
    </citation>
    <scope>NUCLEOTIDE SEQUENCE [LARGE SCALE GENOMIC DNA]</scope>
    <source>
        <strain evidence="2 3">DSM 15929</strain>
    </source>
</reference>
<evidence type="ECO:0000313" key="2">
    <source>
        <dbReference type="EMBL" id="SHJ80508.1"/>
    </source>
</evidence>
<gene>
    <name evidence="2" type="ORF">SAMN02745136_00925</name>
</gene>
<proteinExistence type="predicted"/>
<dbReference type="PANTHER" id="PTHR40396:SF1">
    <property type="entry name" value="ATPASE AAA-TYPE CORE DOMAIN-CONTAINING PROTEIN"/>
    <property type="match status" value="1"/>
</dbReference>
<protein>
    <recommendedName>
        <fullName evidence="1">ATPase AAA-type core domain-containing protein</fullName>
    </recommendedName>
</protein>